<dbReference type="InterPro" id="IPR001296">
    <property type="entry name" value="Glyco_trans_1"/>
</dbReference>
<dbReference type="Proteomes" id="UP000283872">
    <property type="component" value="Unassembled WGS sequence"/>
</dbReference>
<sequence>MKVLIAIPCLLTGGTEIQTLNLVRALIQGGHQVTTACYFEHTENMVKLYEEAGSKVVLFSKAGVRLGGVKGILFLLKNLWKIKLSLRPDVVHVQYMAPGAIPIILLKLMGQKSIVATAHTNADVYGAKAMKLLKFLQSHVLRAFTCITLRAEKNFFGSCSLFDPSIQRIPAHAHYTIYNALPGYIQIANKKRENKDIITIGVVSRLEHIKGMDLVVPAFAKVYAKHKNVRLLVVGDGSLRQQMEEDADRLQLGKNIEFAGMQKQTDLQSYYDKIDVLLMPSRSEGFGLTAIEGMARGCVLVASNTGGLPEVVRERYVGLLHLPESVDDLSNKICCLIENPKHLEQMRSHLQDYVQQFTFARYADLFTDLYSKLK</sequence>
<dbReference type="SUPFAM" id="SSF53756">
    <property type="entry name" value="UDP-Glycosyltransferase/glycogen phosphorylase"/>
    <property type="match status" value="1"/>
</dbReference>
<dbReference type="EMBL" id="QRVA01000012">
    <property type="protein sequence ID" value="RGS16519.1"/>
    <property type="molecule type" value="Genomic_DNA"/>
</dbReference>
<organism evidence="3 4">
    <name type="scientific">Segatella copri</name>
    <dbReference type="NCBI Taxonomy" id="165179"/>
    <lineage>
        <taxon>Bacteria</taxon>
        <taxon>Pseudomonadati</taxon>
        <taxon>Bacteroidota</taxon>
        <taxon>Bacteroidia</taxon>
        <taxon>Bacteroidales</taxon>
        <taxon>Prevotellaceae</taxon>
        <taxon>Segatella</taxon>
    </lineage>
</organism>
<dbReference type="RefSeq" id="WP_117588128.1">
    <property type="nucleotide sequence ID" value="NZ_QRVA01000012.1"/>
</dbReference>
<dbReference type="Pfam" id="PF00534">
    <property type="entry name" value="Glycos_transf_1"/>
    <property type="match status" value="1"/>
</dbReference>
<evidence type="ECO:0000313" key="4">
    <source>
        <dbReference type="Proteomes" id="UP000283872"/>
    </source>
</evidence>
<dbReference type="PANTHER" id="PTHR45947">
    <property type="entry name" value="SULFOQUINOVOSYL TRANSFERASE SQD2"/>
    <property type="match status" value="1"/>
</dbReference>
<dbReference type="InterPro" id="IPR028098">
    <property type="entry name" value="Glyco_trans_4-like_N"/>
</dbReference>
<dbReference type="PANTHER" id="PTHR45947:SF3">
    <property type="entry name" value="SULFOQUINOVOSYL TRANSFERASE SQD2"/>
    <property type="match status" value="1"/>
</dbReference>
<keyword evidence="3" id="KW-0808">Transferase</keyword>
<dbReference type="AlphaFoldDB" id="A0A3E5DJT9"/>
<feature type="domain" description="Glycosyl transferase family 1" evidence="1">
    <location>
        <begin position="188"/>
        <end position="347"/>
    </location>
</feature>
<evidence type="ECO:0000313" key="3">
    <source>
        <dbReference type="EMBL" id="RGS16519.1"/>
    </source>
</evidence>
<dbReference type="GO" id="GO:0016757">
    <property type="term" value="F:glycosyltransferase activity"/>
    <property type="evidence" value="ECO:0007669"/>
    <property type="project" value="InterPro"/>
</dbReference>
<comment type="caution">
    <text evidence="3">The sequence shown here is derived from an EMBL/GenBank/DDBJ whole genome shotgun (WGS) entry which is preliminary data.</text>
</comment>
<dbReference type="Pfam" id="PF13439">
    <property type="entry name" value="Glyco_transf_4"/>
    <property type="match status" value="1"/>
</dbReference>
<accession>A0A3E5DJT9</accession>
<reference evidence="3 4" key="1">
    <citation type="submission" date="2018-08" db="EMBL/GenBank/DDBJ databases">
        <title>A genome reference for cultivated species of the human gut microbiota.</title>
        <authorList>
            <person name="Zou Y."/>
            <person name="Xue W."/>
            <person name="Luo G."/>
        </authorList>
    </citation>
    <scope>NUCLEOTIDE SEQUENCE [LARGE SCALE GENOMIC DNA]</scope>
    <source>
        <strain evidence="3 4">AF24-12</strain>
    </source>
</reference>
<evidence type="ECO:0000259" key="2">
    <source>
        <dbReference type="Pfam" id="PF13439"/>
    </source>
</evidence>
<evidence type="ECO:0000259" key="1">
    <source>
        <dbReference type="Pfam" id="PF00534"/>
    </source>
</evidence>
<proteinExistence type="predicted"/>
<dbReference type="CDD" id="cd03801">
    <property type="entry name" value="GT4_PimA-like"/>
    <property type="match status" value="1"/>
</dbReference>
<feature type="domain" description="Glycosyltransferase subfamily 4-like N-terminal" evidence="2">
    <location>
        <begin position="13"/>
        <end position="139"/>
    </location>
</feature>
<dbReference type="Gene3D" id="3.40.50.2000">
    <property type="entry name" value="Glycogen Phosphorylase B"/>
    <property type="match status" value="2"/>
</dbReference>
<dbReference type="InterPro" id="IPR050194">
    <property type="entry name" value="Glycosyltransferase_grp1"/>
</dbReference>
<name>A0A3E5DJT9_9BACT</name>
<gene>
    <name evidence="3" type="ORF">DWY11_06740</name>
</gene>
<protein>
    <submittedName>
        <fullName evidence="3">Glycosyltransferase family 1 protein</fullName>
    </submittedName>
</protein>